<gene>
    <name evidence="1" type="ORF">E6C27_scaffold55G002200</name>
</gene>
<proteinExistence type="predicted"/>
<protein>
    <recommendedName>
        <fullName evidence="3">DNA-directed RNA polymerase I subunit RPA1-like</fullName>
    </recommendedName>
</protein>
<evidence type="ECO:0008006" key="3">
    <source>
        <dbReference type="Google" id="ProtNLM"/>
    </source>
</evidence>
<sequence>MPMNNGHVVEDVIDLGNSVRMKSKDEGRCVTPRSSSTFQYVVKHWSGCGSWNLDGDGHTRLICASFGSTRLICASFGSTRLICASFGSTRLICASFGSTRLLCRVGVQRGADRRGAGRMREGHMDASGFLIASAIDLSLVRKVGSLQDEDEVKK</sequence>
<accession>A0A5A7UDD6</accession>
<dbReference type="EMBL" id="SSTE01011267">
    <property type="protein sequence ID" value="KAA0051459.1"/>
    <property type="molecule type" value="Genomic_DNA"/>
</dbReference>
<evidence type="ECO:0000313" key="2">
    <source>
        <dbReference type="Proteomes" id="UP000321393"/>
    </source>
</evidence>
<organism evidence="1 2">
    <name type="scientific">Cucumis melo var. makuwa</name>
    <name type="common">Oriental melon</name>
    <dbReference type="NCBI Taxonomy" id="1194695"/>
    <lineage>
        <taxon>Eukaryota</taxon>
        <taxon>Viridiplantae</taxon>
        <taxon>Streptophyta</taxon>
        <taxon>Embryophyta</taxon>
        <taxon>Tracheophyta</taxon>
        <taxon>Spermatophyta</taxon>
        <taxon>Magnoliopsida</taxon>
        <taxon>eudicotyledons</taxon>
        <taxon>Gunneridae</taxon>
        <taxon>Pentapetalae</taxon>
        <taxon>rosids</taxon>
        <taxon>fabids</taxon>
        <taxon>Cucurbitales</taxon>
        <taxon>Cucurbitaceae</taxon>
        <taxon>Benincaseae</taxon>
        <taxon>Cucumis</taxon>
    </lineage>
</organism>
<dbReference type="Proteomes" id="UP000321393">
    <property type="component" value="Unassembled WGS sequence"/>
</dbReference>
<comment type="caution">
    <text evidence="1">The sequence shown here is derived from an EMBL/GenBank/DDBJ whole genome shotgun (WGS) entry which is preliminary data.</text>
</comment>
<evidence type="ECO:0000313" key="1">
    <source>
        <dbReference type="EMBL" id="KAA0051459.1"/>
    </source>
</evidence>
<name>A0A5A7UDD6_CUCMM</name>
<reference evidence="1 2" key="1">
    <citation type="submission" date="2019-08" db="EMBL/GenBank/DDBJ databases">
        <title>Draft genome sequences of two oriental melons (Cucumis melo L. var makuwa).</title>
        <authorList>
            <person name="Kwon S.-Y."/>
        </authorList>
    </citation>
    <scope>NUCLEOTIDE SEQUENCE [LARGE SCALE GENOMIC DNA]</scope>
    <source>
        <strain evidence="2">cv. SW 3</strain>
        <tissue evidence="1">Leaf</tissue>
    </source>
</reference>
<dbReference type="AlphaFoldDB" id="A0A5A7UDD6"/>